<dbReference type="AlphaFoldDB" id="A0A2N7BMN5"/>
<dbReference type="Pfam" id="PF16683">
    <property type="entry name" value="TGase_elicitor"/>
    <property type="match status" value="1"/>
</dbReference>
<dbReference type="Proteomes" id="UP000235778">
    <property type="component" value="Unassembled WGS sequence"/>
</dbReference>
<feature type="domain" description="Ricin B lectin" evidence="2">
    <location>
        <begin position="496"/>
        <end position="609"/>
    </location>
</feature>
<evidence type="ECO:0000259" key="2">
    <source>
        <dbReference type="SMART" id="SM00458"/>
    </source>
</evidence>
<comment type="caution">
    <text evidence="3">The sequence shown here is derived from an EMBL/GenBank/DDBJ whole genome shotgun (WGS) entry which is preliminary data.</text>
</comment>
<reference evidence="4" key="1">
    <citation type="submission" date="2016-07" db="EMBL/GenBank/DDBJ databases">
        <title>Nontailed viruses are major unrecognized killers of bacteria in the ocean.</title>
        <authorList>
            <person name="Kauffman K."/>
            <person name="Hussain F."/>
            <person name="Yang J."/>
            <person name="Arevalo P."/>
            <person name="Brown J."/>
            <person name="Cutler M."/>
            <person name="Kelly L."/>
            <person name="Polz M.F."/>
        </authorList>
    </citation>
    <scope>NUCLEOTIDE SEQUENCE [LARGE SCALE GENOMIC DNA]</scope>
    <source>
        <strain evidence="4">10N.286.55.C1</strain>
    </source>
</reference>
<dbReference type="InterPro" id="IPR000772">
    <property type="entry name" value="Ricin_B_lectin"/>
</dbReference>
<dbReference type="EMBL" id="MCSI01000150">
    <property type="protein sequence ID" value="PME59377.1"/>
    <property type="molecule type" value="Genomic_DNA"/>
</dbReference>
<evidence type="ECO:0000313" key="4">
    <source>
        <dbReference type="Proteomes" id="UP000235778"/>
    </source>
</evidence>
<dbReference type="InterPro" id="IPR035992">
    <property type="entry name" value="Ricin_B-like_lectins"/>
</dbReference>
<evidence type="ECO:0000256" key="1">
    <source>
        <dbReference type="SAM" id="SignalP"/>
    </source>
</evidence>
<keyword evidence="1" id="KW-0732">Signal</keyword>
<dbReference type="InterPro" id="IPR032048">
    <property type="entry name" value="TGase_elicitor"/>
</dbReference>
<name>A0A2N7BMN5_9VIBR</name>
<dbReference type="RefSeq" id="WP_102266147.1">
    <property type="nucleotide sequence ID" value="NZ_MCSH01000015.1"/>
</dbReference>
<dbReference type="SUPFAM" id="SSF50370">
    <property type="entry name" value="Ricin B-like lectins"/>
    <property type="match status" value="1"/>
</dbReference>
<dbReference type="Pfam" id="PF00652">
    <property type="entry name" value="Ricin_B_lectin"/>
    <property type="match status" value="1"/>
</dbReference>
<evidence type="ECO:0000313" key="3">
    <source>
        <dbReference type="EMBL" id="PME59377.1"/>
    </source>
</evidence>
<feature type="signal peptide" evidence="1">
    <location>
        <begin position="1"/>
        <end position="18"/>
    </location>
</feature>
<protein>
    <submittedName>
        <fullName evidence="3">Peptidase</fullName>
    </submittedName>
</protein>
<dbReference type="SMART" id="SM00458">
    <property type="entry name" value="RICIN"/>
    <property type="match status" value="1"/>
</dbReference>
<dbReference type="Gene3D" id="2.80.10.50">
    <property type="match status" value="1"/>
</dbReference>
<accession>A0A2N7BMN5</accession>
<feature type="chain" id="PRO_5014788938" evidence="1">
    <location>
        <begin position="19"/>
        <end position="609"/>
    </location>
</feature>
<sequence>MKTIVTLLSAILPYAAVASDSQVTEFMEAFHESPQTVMDAIPEKTGQVIFSKNSEYMSRHRNLMRDTIMRRGEANSEISEFLLSPIRQNDNPARLVDAGNGLIRNLNQLAQVTPNQTRLDVQPWSDTYWPLYSGALAWRYADKELRANNWNAYFDFSNTQKPLAFYQGQDRDDLSPAEKYDLLVGDGDFTLTQRSWDSGKRYYESRGHVERWMGLCHGWAPAAYMLPRPKQSLIVPDANGELLTFYPSDIKALGTLLWSEAPFNSRFIGGRCNIKDPMRDENGRVIDPNCADTNPASWHLSIVNQLGISKRSLIMDATYDYQVWNQPVVGYKVTYFNPETNQTASQPSAVTIDLQDYRKDRFSNYRSSNAQSVVGVQMVVSYVVETSPTHRDSDSPRFDGITNVTYYYDLELDQNGNAIGGEWYQNRHPDFLWTPTPKAVAKSYYDGQGQWDITQPVPQSWQDNARRASRSTQPLTSVVNALFEASSGIQSDDEWRGIVTDSEDGLKCLDAEVAGSNSGLLIYGWSCHDGDNQKWKMNVDGKLINKAAPDICLDQNGIDISLEECRNHETQQWRWDNGQLKNGLANSLKWNDRTWLVGADIKGSQWRWK</sequence>
<organism evidence="3 4">
    <name type="scientific">Vibrio lentus</name>
    <dbReference type="NCBI Taxonomy" id="136468"/>
    <lineage>
        <taxon>Bacteria</taxon>
        <taxon>Pseudomonadati</taxon>
        <taxon>Pseudomonadota</taxon>
        <taxon>Gammaproteobacteria</taxon>
        <taxon>Vibrionales</taxon>
        <taxon>Vibrionaceae</taxon>
        <taxon>Vibrio</taxon>
    </lineage>
</organism>
<gene>
    <name evidence="3" type="ORF">BCV30_14240</name>
</gene>
<proteinExistence type="predicted"/>
<dbReference type="GO" id="GO:0016755">
    <property type="term" value="F:aminoacyltransferase activity"/>
    <property type="evidence" value="ECO:0007669"/>
    <property type="project" value="InterPro"/>
</dbReference>
<dbReference type="PROSITE" id="PS50231">
    <property type="entry name" value="RICIN_B_LECTIN"/>
    <property type="match status" value="1"/>
</dbReference>